<sequence>MPVIQTQNLLYKFVELCEEQSGRGATTKHSEILGGPLMKLFPTVDPEVVQYELLRNGLFQPGEWRNIKDIVQRMEAQNVWQIVKQEYKMLRKRWNGPKVSIYIFPIKNATAKTRKETPKKNGIAYRGALFLFLSPDLHTEEIKALFAHEYNHACRLEYLNIAPNKISLKDSLIIEGLGEYAVKDVYGEKWLAPWINLYSLEEALPIWKKHFVPSLDVAGVKNHHLFLFGKAGSRFPKWIGYHIGFQIVDSFQKKHGPFPNNELYRKSSEEIIASSDFPMKTDDI</sequence>
<keyword evidence="3" id="KW-1185">Reference proteome</keyword>
<name>A0A544T5R9_9BACI</name>
<dbReference type="InterPro" id="IPR018728">
    <property type="entry name" value="DUF2268"/>
</dbReference>
<gene>
    <name evidence="2" type="ORF">FG383_13135</name>
</gene>
<comment type="caution">
    <text evidence="2">The sequence shown here is derived from an EMBL/GenBank/DDBJ whole genome shotgun (WGS) entry which is preliminary data.</text>
</comment>
<organism evidence="2 3">
    <name type="scientific">Psychrobacillus soli</name>
    <dbReference type="NCBI Taxonomy" id="1543965"/>
    <lineage>
        <taxon>Bacteria</taxon>
        <taxon>Bacillati</taxon>
        <taxon>Bacillota</taxon>
        <taxon>Bacilli</taxon>
        <taxon>Bacillales</taxon>
        <taxon>Bacillaceae</taxon>
        <taxon>Psychrobacillus</taxon>
    </lineage>
</organism>
<protein>
    <recommendedName>
        <fullName evidence="1">DUF2268 domain-containing protein</fullName>
    </recommendedName>
</protein>
<feature type="domain" description="DUF2268" evidence="1">
    <location>
        <begin position="79"/>
        <end position="272"/>
    </location>
</feature>
<dbReference type="Proteomes" id="UP000318937">
    <property type="component" value="Unassembled WGS sequence"/>
</dbReference>
<dbReference type="EMBL" id="VDGG01000026">
    <property type="protein sequence ID" value="TQR12813.1"/>
    <property type="molecule type" value="Genomic_DNA"/>
</dbReference>
<evidence type="ECO:0000313" key="3">
    <source>
        <dbReference type="Proteomes" id="UP000318937"/>
    </source>
</evidence>
<evidence type="ECO:0000313" key="2">
    <source>
        <dbReference type="EMBL" id="TQR12813.1"/>
    </source>
</evidence>
<reference evidence="2 3" key="1">
    <citation type="submission" date="2019-05" db="EMBL/GenBank/DDBJ databases">
        <title>Psychrobacillus vulpis sp. nov., a new species isolated from feces of a red fox that inhabits in The Tablas de Daimiel Natural Park, Albacete, Spain.</title>
        <authorList>
            <person name="Rodriguez M."/>
            <person name="Reina J.C."/>
            <person name="Bejar V."/>
            <person name="Llamas I."/>
        </authorList>
    </citation>
    <scope>NUCLEOTIDE SEQUENCE [LARGE SCALE GENOMIC DNA]</scope>
    <source>
        <strain evidence="2 3">NHI-2</strain>
    </source>
</reference>
<evidence type="ECO:0000259" key="1">
    <source>
        <dbReference type="Pfam" id="PF10026"/>
    </source>
</evidence>
<dbReference type="OrthoDB" id="2449457at2"/>
<dbReference type="RefSeq" id="WP_142607847.1">
    <property type="nucleotide sequence ID" value="NZ_VDGG01000026.1"/>
</dbReference>
<accession>A0A544T5R9</accession>
<dbReference type="Pfam" id="PF10026">
    <property type="entry name" value="DUF2268"/>
    <property type="match status" value="1"/>
</dbReference>
<proteinExistence type="predicted"/>
<dbReference type="AlphaFoldDB" id="A0A544T5R9"/>